<accession>A0A6A6S9F1</accession>
<dbReference type="EMBL" id="MU006780">
    <property type="protein sequence ID" value="KAF2643521.1"/>
    <property type="molecule type" value="Genomic_DNA"/>
</dbReference>
<organism evidence="1 2">
    <name type="scientific">Massarina eburnea CBS 473.64</name>
    <dbReference type="NCBI Taxonomy" id="1395130"/>
    <lineage>
        <taxon>Eukaryota</taxon>
        <taxon>Fungi</taxon>
        <taxon>Dikarya</taxon>
        <taxon>Ascomycota</taxon>
        <taxon>Pezizomycotina</taxon>
        <taxon>Dothideomycetes</taxon>
        <taxon>Pleosporomycetidae</taxon>
        <taxon>Pleosporales</taxon>
        <taxon>Massarineae</taxon>
        <taxon>Massarinaceae</taxon>
        <taxon>Massarina</taxon>
    </lineage>
</organism>
<evidence type="ECO:0000313" key="2">
    <source>
        <dbReference type="Proteomes" id="UP000799753"/>
    </source>
</evidence>
<protein>
    <submittedName>
        <fullName evidence="1">Uncharacterized protein</fullName>
    </submittedName>
</protein>
<name>A0A6A6S9F1_9PLEO</name>
<proteinExistence type="predicted"/>
<sequence>MRCCNNTSKGGRSCQRRRLPRILSVFLALLRIPETNLAPRFNSPMLYSTPKPFNIPQALSRRSVLSPSPVLPLTCIVRISPCGHQNIGIRFRVGFRTPEGLYCYVANYAHVSTIMRAGRGRKVSTWWRYSASLIPLTERLSTAGIAVVCRCLALDYALLRGFDCVHVDGGGVQVRRSSTASAEVNIHLCVHTYCGDYIQSPFYIFVSRAVRRHIQYLQ</sequence>
<gene>
    <name evidence="1" type="ORF">P280DRAFT_254829</name>
</gene>
<reference evidence="1" key="1">
    <citation type="journal article" date="2020" name="Stud. Mycol.">
        <title>101 Dothideomycetes genomes: a test case for predicting lifestyles and emergence of pathogens.</title>
        <authorList>
            <person name="Haridas S."/>
            <person name="Albert R."/>
            <person name="Binder M."/>
            <person name="Bloem J."/>
            <person name="Labutti K."/>
            <person name="Salamov A."/>
            <person name="Andreopoulos B."/>
            <person name="Baker S."/>
            <person name="Barry K."/>
            <person name="Bills G."/>
            <person name="Bluhm B."/>
            <person name="Cannon C."/>
            <person name="Castanera R."/>
            <person name="Culley D."/>
            <person name="Daum C."/>
            <person name="Ezra D."/>
            <person name="Gonzalez J."/>
            <person name="Henrissat B."/>
            <person name="Kuo A."/>
            <person name="Liang C."/>
            <person name="Lipzen A."/>
            <person name="Lutzoni F."/>
            <person name="Magnuson J."/>
            <person name="Mondo S."/>
            <person name="Nolan M."/>
            <person name="Ohm R."/>
            <person name="Pangilinan J."/>
            <person name="Park H.-J."/>
            <person name="Ramirez L."/>
            <person name="Alfaro M."/>
            <person name="Sun H."/>
            <person name="Tritt A."/>
            <person name="Yoshinaga Y."/>
            <person name="Zwiers L.-H."/>
            <person name="Turgeon B."/>
            <person name="Goodwin S."/>
            <person name="Spatafora J."/>
            <person name="Crous P."/>
            <person name="Grigoriev I."/>
        </authorList>
    </citation>
    <scope>NUCLEOTIDE SEQUENCE</scope>
    <source>
        <strain evidence="1">CBS 473.64</strain>
    </source>
</reference>
<evidence type="ECO:0000313" key="1">
    <source>
        <dbReference type="EMBL" id="KAF2643521.1"/>
    </source>
</evidence>
<keyword evidence="2" id="KW-1185">Reference proteome</keyword>
<dbReference type="Proteomes" id="UP000799753">
    <property type="component" value="Unassembled WGS sequence"/>
</dbReference>
<dbReference type="AlphaFoldDB" id="A0A6A6S9F1"/>